<evidence type="ECO:0000313" key="2">
    <source>
        <dbReference type="Proteomes" id="UP000267029"/>
    </source>
</evidence>
<dbReference type="WBParaSite" id="MCU_012992-RA">
    <property type="protein sequence ID" value="MCU_012992-RA"/>
    <property type="gene ID" value="MCU_012992"/>
</dbReference>
<accession>A0A0R3UBV6</accession>
<sequence length="117" mass="12223">MLTQDKSPTTYSTGSVPNFTFTISDATLPSADGIPAKNSGASVIKAKFTVSDTKSTVAHWQSGGETPTDYITSADAAAKFTKSITCAPKKPTLSKDDSPVVHTTVFVPTPIHNSSIC</sequence>
<dbReference type="Proteomes" id="UP000267029">
    <property type="component" value="Unassembled WGS sequence"/>
</dbReference>
<evidence type="ECO:0000313" key="1">
    <source>
        <dbReference type="EMBL" id="VDD78402.1"/>
    </source>
</evidence>
<dbReference type="AlphaFoldDB" id="A0A0R3UBV6"/>
<name>A0A0R3UBV6_MESCO</name>
<protein>
    <submittedName>
        <fullName evidence="3">Big_5 domain-containing protein</fullName>
    </submittedName>
</protein>
<proteinExistence type="predicted"/>
<evidence type="ECO:0000313" key="3">
    <source>
        <dbReference type="WBParaSite" id="MCU_012992-RA"/>
    </source>
</evidence>
<dbReference type="EMBL" id="UXSR01001605">
    <property type="protein sequence ID" value="VDD78402.1"/>
    <property type="molecule type" value="Genomic_DNA"/>
</dbReference>
<organism evidence="1 2">
    <name type="scientific">Mesocestoides corti</name>
    <name type="common">Flatworm</name>
    <dbReference type="NCBI Taxonomy" id="53468"/>
    <lineage>
        <taxon>Eukaryota</taxon>
        <taxon>Metazoa</taxon>
        <taxon>Spiralia</taxon>
        <taxon>Lophotrochozoa</taxon>
        <taxon>Platyhelminthes</taxon>
        <taxon>Cestoda</taxon>
        <taxon>Eucestoda</taxon>
        <taxon>Cyclophyllidea</taxon>
        <taxon>Mesocestoididae</taxon>
        <taxon>Mesocestoides</taxon>
    </lineage>
</organism>
<keyword evidence="2" id="KW-1185">Reference proteome</keyword>
<gene>
    <name evidence="1" type="ORF">MCOS_LOCUS4405</name>
</gene>
<reference evidence="1 2" key="1">
    <citation type="submission" date="2018-10" db="EMBL/GenBank/DDBJ databases">
        <authorList>
            <consortium name="Pathogen Informatics"/>
        </authorList>
    </citation>
    <scope>NUCLEOTIDE SEQUENCE [LARGE SCALE GENOMIC DNA]</scope>
</reference>
<reference evidence="3" key="2">
    <citation type="submission" date="2019-11" db="UniProtKB">
        <authorList>
            <consortium name="WormBaseParasite"/>
        </authorList>
    </citation>
    <scope>IDENTIFICATION</scope>
</reference>